<keyword evidence="6" id="KW-0677">Repeat</keyword>
<reference evidence="10" key="1">
    <citation type="submission" date="2020-06" db="EMBL/GenBank/DDBJ databases">
        <title>Draft genome of Bugula neritina, a colonial animal packing powerful symbionts and potential medicines.</title>
        <authorList>
            <person name="Rayko M."/>
        </authorList>
    </citation>
    <scope>NUCLEOTIDE SEQUENCE [LARGE SCALE GENOMIC DNA]</scope>
    <source>
        <strain evidence="10">Kwan_BN1</strain>
    </source>
</reference>
<dbReference type="Proteomes" id="UP000593567">
    <property type="component" value="Unassembled WGS sequence"/>
</dbReference>
<feature type="compositionally biased region" description="Acidic residues" evidence="9">
    <location>
        <begin position="90"/>
        <end position="102"/>
    </location>
</feature>
<evidence type="ECO:0000256" key="5">
    <source>
        <dbReference type="ARBA" id="ARBA00022701"/>
    </source>
</evidence>
<comment type="subcellular location">
    <subcellularLocation>
        <location evidence="1">Cell projection</location>
        <location evidence="1">Cilium</location>
    </subcellularLocation>
    <subcellularLocation>
        <location evidence="2">Cytoplasm</location>
        <location evidence="2">Cytoskeleton</location>
    </subcellularLocation>
</comment>
<dbReference type="InterPro" id="IPR050687">
    <property type="entry name" value="Dynein_IC"/>
</dbReference>
<keyword evidence="4" id="KW-0853">WD repeat</keyword>
<feature type="compositionally biased region" description="Polar residues" evidence="9">
    <location>
        <begin position="128"/>
        <end position="144"/>
    </location>
</feature>
<dbReference type="GO" id="GO:0005874">
    <property type="term" value="C:microtubule"/>
    <property type="evidence" value="ECO:0007669"/>
    <property type="project" value="UniProtKB-KW"/>
</dbReference>
<evidence type="ECO:0000256" key="4">
    <source>
        <dbReference type="ARBA" id="ARBA00022574"/>
    </source>
</evidence>
<evidence type="ECO:0000313" key="10">
    <source>
        <dbReference type="EMBL" id="KAF6035798.1"/>
    </source>
</evidence>
<dbReference type="GO" id="GO:0045504">
    <property type="term" value="F:dynein heavy chain binding"/>
    <property type="evidence" value="ECO:0007669"/>
    <property type="project" value="TreeGrafter"/>
</dbReference>
<keyword evidence="5" id="KW-0493">Microtubule</keyword>
<keyword evidence="11" id="KW-1185">Reference proteome</keyword>
<dbReference type="GO" id="GO:0036157">
    <property type="term" value="C:outer dynein arm"/>
    <property type="evidence" value="ECO:0007669"/>
    <property type="project" value="TreeGrafter"/>
</dbReference>
<evidence type="ECO:0000256" key="8">
    <source>
        <dbReference type="ARBA" id="ARBA00023273"/>
    </source>
</evidence>
<feature type="region of interest" description="Disordered" evidence="9">
    <location>
        <begin position="87"/>
        <end position="165"/>
    </location>
</feature>
<dbReference type="GO" id="GO:0003341">
    <property type="term" value="P:cilium movement"/>
    <property type="evidence" value="ECO:0007669"/>
    <property type="project" value="TreeGrafter"/>
</dbReference>
<dbReference type="PANTHER" id="PTHR12442:SF11">
    <property type="entry name" value="DYNEIN AXONEMAL INTERMEDIATE CHAIN 1"/>
    <property type="match status" value="1"/>
</dbReference>
<name>A0A7J7KDV3_BUGNE</name>
<dbReference type="OrthoDB" id="10261376at2759"/>
<evidence type="ECO:0000256" key="9">
    <source>
        <dbReference type="SAM" id="MobiDB-lite"/>
    </source>
</evidence>
<dbReference type="GO" id="GO:0036158">
    <property type="term" value="P:outer dynein arm assembly"/>
    <property type="evidence" value="ECO:0007669"/>
    <property type="project" value="TreeGrafter"/>
</dbReference>
<accession>A0A7J7KDV3</accession>
<evidence type="ECO:0000256" key="6">
    <source>
        <dbReference type="ARBA" id="ARBA00022737"/>
    </source>
</evidence>
<keyword evidence="8" id="KW-0966">Cell projection</keyword>
<evidence type="ECO:0000256" key="1">
    <source>
        <dbReference type="ARBA" id="ARBA00004138"/>
    </source>
</evidence>
<keyword evidence="7" id="KW-0206">Cytoskeleton</keyword>
<gene>
    <name evidence="10" type="ORF">EB796_005899</name>
</gene>
<feature type="region of interest" description="Disordered" evidence="9">
    <location>
        <begin position="181"/>
        <end position="200"/>
    </location>
</feature>
<proteinExistence type="predicted"/>
<organism evidence="10 11">
    <name type="scientific">Bugula neritina</name>
    <name type="common">Brown bryozoan</name>
    <name type="synonym">Sertularia neritina</name>
    <dbReference type="NCBI Taxonomy" id="10212"/>
    <lineage>
        <taxon>Eukaryota</taxon>
        <taxon>Metazoa</taxon>
        <taxon>Spiralia</taxon>
        <taxon>Lophotrochozoa</taxon>
        <taxon>Bryozoa</taxon>
        <taxon>Gymnolaemata</taxon>
        <taxon>Cheilostomatida</taxon>
        <taxon>Flustrina</taxon>
        <taxon>Buguloidea</taxon>
        <taxon>Bugulidae</taxon>
        <taxon>Bugula</taxon>
    </lineage>
</organism>
<keyword evidence="3" id="KW-0963">Cytoplasm</keyword>
<feature type="compositionally biased region" description="Basic residues" evidence="9">
    <location>
        <begin position="190"/>
        <end position="200"/>
    </location>
</feature>
<protein>
    <submittedName>
        <fullName evidence="10">DNAI1</fullName>
    </submittedName>
</protein>
<sequence>MPPKRQQKALAGKGGRNRRELKEEITRILTANNPHAPQNIVRYSFKENTYKQTAHVDQLAVHFSLDGNLLHKESDEAKRQLTRQGIAEAPADEDAAEEETEKTDEVKAEGDEEGASPEPKSGGGAKKLTNQFNYSERASQTYNNPHRERGTATEPPPRATFSANASQWEIFDAYKEDFERQERNKEKKLPGRKMSPKTKRNLLLLMDRMMIST</sequence>
<evidence type="ECO:0000256" key="7">
    <source>
        <dbReference type="ARBA" id="ARBA00023212"/>
    </source>
</evidence>
<evidence type="ECO:0000256" key="2">
    <source>
        <dbReference type="ARBA" id="ARBA00004245"/>
    </source>
</evidence>
<dbReference type="PANTHER" id="PTHR12442">
    <property type="entry name" value="DYNEIN INTERMEDIATE CHAIN"/>
    <property type="match status" value="1"/>
</dbReference>
<evidence type="ECO:0000313" key="11">
    <source>
        <dbReference type="Proteomes" id="UP000593567"/>
    </source>
</evidence>
<comment type="caution">
    <text evidence="10">The sequence shown here is derived from an EMBL/GenBank/DDBJ whole genome shotgun (WGS) entry which is preliminary data.</text>
</comment>
<evidence type="ECO:0000256" key="3">
    <source>
        <dbReference type="ARBA" id="ARBA00022490"/>
    </source>
</evidence>
<dbReference type="GO" id="GO:0045503">
    <property type="term" value="F:dynein light chain binding"/>
    <property type="evidence" value="ECO:0007669"/>
    <property type="project" value="TreeGrafter"/>
</dbReference>
<dbReference type="EMBL" id="VXIV02000828">
    <property type="protein sequence ID" value="KAF6035798.1"/>
    <property type="molecule type" value="Genomic_DNA"/>
</dbReference>
<dbReference type="AlphaFoldDB" id="A0A7J7KDV3"/>